<reference evidence="1" key="2">
    <citation type="journal article" date="2022" name="New Phytol.">
        <title>Evolutionary transition to the ectomycorrhizal habit in the genomes of a hyperdiverse lineage of mushroom-forming fungi.</title>
        <authorList>
            <person name="Looney B."/>
            <person name="Miyauchi S."/>
            <person name="Morin E."/>
            <person name="Drula E."/>
            <person name="Courty P.E."/>
            <person name="Kohler A."/>
            <person name="Kuo A."/>
            <person name="LaButti K."/>
            <person name="Pangilinan J."/>
            <person name="Lipzen A."/>
            <person name="Riley R."/>
            <person name="Andreopoulos W."/>
            <person name="He G."/>
            <person name="Johnson J."/>
            <person name="Nolan M."/>
            <person name="Tritt A."/>
            <person name="Barry K.W."/>
            <person name="Grigoriev I.V."/>
            <person name="Nagy L.G."/>
            <person name="Hibbett D."/>
            <person name="Henrissat B."/>
            <person name="Matheny P.B."/>
            <person name="Labbe J."/>
            <person name="Martin F.M."/>
        </authorList>
    </citation>
    <scope>NUCLEOTIDE SEQUENCE</scope>
    <source>
        <strain evidence="1">HHB10654</strain>
    </source>
</reference>
<protein>
    <submittedName>
        <fullName evidence="1">Uncharacterized protein</fullName>
    </submittedName>
</protein>
<accession>A0ACB8T620</accession>
<dbReference type="Proteomes" id="UP000814140">
    <property type="component" value="Unassembled WGS sequence"/>
</dbReference>
<name>A0ACB8T620_9AGAM</name>
<proteinExistence type="predicted"/>
<sequence length="2994" mass="337201">MLSPNQVLRQIKSTTLKERQEGLSNLRTLFAREADVDKFNLGGQGKRLDGSQWLVVFQVLFEVVVSEKAIVTKKTTKATGSGAAARKRLSEAASAVRWMTERVVQHLNKKTLTALLNHLLQISVFDTEVFSPVSLDYAKAIRCVLSYTPHLDHLEDDAWQEIVERSFNVILHDSMRKKLGSEDEDLSVADGTDVGDSDLFQGNDEEDEDEQALPSTSISTKNKKRRRREDSEPLGSSASRVTTASRTTRVVSLEQIEYTALLVVLLQSHSTPLLSSPNLASAVLGRLLRFVQMYPVDTSLHQDFLITLSATLSHLALNKRDDITRFARGAWDGLIGMWGTKNKRLKEGLVGIFRILFPYYTARDPRDDASSDFDHTDGIARLWHLLDGEADNRWGLDSLSLDSLRLCLVAVQKEETDGCSDAFVARTFRYGWNFNSGQALAWAILELQANCAEKLFHLSEAISSPPRSIARRKGKKAKLENPISSLLASIQRHGTTTVRAYHLQILLFFIDRHWAILHESLQQDVMAALLQLISIDDAIVQSWVFLCFAAIADRQVTSGAMIPQLAAVPLTWDPIWTHAMRRANVPIVCRAACHAAYILLLHTKHLLTPQRGLQEIEAFAKDLDVQGPPFPYDSVCAFMALCLHVANQDMRLYRMHIEDRMLSWLTEKWGLSEDQTAGHASAAGRSKIAHPYVKDIMALLESICWLSKRSSLVCGMLLPECAIVEHVKEERTTVVIRDFLLDARLPSFRVTDGAHGASSGTALSSMTDTSRAEELVKPGPKERKVSASLLKLLEFRLAASMQTNAEKARHLLDFSVIALSFESILVYNGIHANRRVLQAAGKLMTNVAGLLTNGTWTAQENALVLLGFQPLVDVGWEGDESSFQGLLPPQPETGIRKEVLKALTSTAKYQKNQALRLRRELQRILWQTPEIQDMLTGVMTTLKDLLRSTLSRSVTRERTQGVDVDKDDFAPILTASQPESQGRTNTSASVHTVLTISLQSSSGEPTRDKELTELILNCEEDEFLLACPIYLENVGERTLNISLDTLDRLLEKLGAHLKQYSYSRREKSQLLAVQLLESTIEVWCHPTADCSDVGISIRDMCSWLLPALSRNKIRSWRVRDKLLSFLSRYIAEDQFERVLDAGVMEDDAEPPILPAVLLPTLNADEDIRVRFRAANATATLFTLARYRDADPMALYETVRGHLCRELDLYEHMLTRFLTLGSIMVVSSAVRRGPYWHMLETCFHPAGACYATHIKAVFNGVSERMGLLKAADLFEVYVEQVAYSIWSAGLNFLGFPPSVIGYPTTKASAEAAFRAFAPVNILAPGQDQDAILRGRRMFANHCKAIQLSVEEGYERSFPDVVGYEATFFIDKSPEISATPFPAELDDDLVIKTNCPDIDVPFEERLHRHVDGIAIAILRMLGDQDCSQEGTIVQELRIRRSDHAARVFQALTRYRGFHRAHEANLPSFGTPTVLLALKWLSERATEADSPATTYHVLHQLLADIQRSPLVNEQMRLLTALCLWISSHHRLFREPVLIHTLVNGVSSILAQFDLARTAQSILEWAFSQYTYVADKDSRLADALIRISCTAHDYARSKDRDITELGSEMLLWLEGQVLQMAKSPKIRFQVAKALPAWPREPSTELASVYQDVSAHHLSSILADPRITANKFRVVRRLRDLSLPGTAAEAQFSRTDFWRLKDCIPPAHQLQAEDIDAFANLLLMHHGQIHSFGVDPLSAEVPHPRMVTTLARGAKNRSERLILEHLLNMLDSDVPARVHLAYRVLRTLSSTQMPTFDNGSTEFLTEMEYLRVRPYPSIIRPRPDFTVLVASNVYVEMARNFARWVSIIATLFSDMLAIENPFYAQLAVVFQSDATFAEAVLPILVQLMLRSARLHPTAASGTLPSTLSQYFTSVLASEDSDVSTVRSVVNIILHLRHFQPESSNDRLGYNRWLELDFILLSKSAIRCGAYTTALLFHELAAEYPDSTPSHKDKELILFEIYSHIEEPDSFYGIQTQDLHQFLIKRFHHERQWEKAFRFHGAAMEARSQDSNDADGVMHSLHSFGFDHLALDIQQSNSQANDLGVAGTMTMSYHLGWRTETWDLPEVAGTDNSGATLYRALRAVYRERDQQVIDTAIQTALSEEMSRLRTLGDENLVGIRAVAQNLLCLNEVKSWRKATRSRMPEDFLSQLNFSQIDDDFEFSVLENVMATRISLVRSVRQKQQRQQIGTAMTPHISALMEVEKQCLVRISEAARESHNLQVALNSVVRAQKLDSVTGTTISQEFASVLWDQKEHRIAVQYLKDVLNNHSDDEQSRNSAELSQRALLIARLGTWSSEACLEKPIDIWRGYFHPAAMLLRDVAKAGSAFPSSKQAEVFHQSPDAIRWKLYADRKDKEIKDRESQIQRVTRGSPEHKALLLDQEKSKALLKEDKERYLKHNESLNTFLQQSIEMYSRCLEASDAFDDDGHIRLVSLWFANFEDPQLETTVRTSINRVPSRKFVFLAHQLSARLAKPEGKSLATNQDTLRTLMLRMCSEHPFHSLYQVYCLRPGGESSSETRRQSARHDPSLSQGERVAAANDIFDRLRSGSASNQIICDVERVCNAYLQWAKHPIKPAKKDNRPRKKGPFPIPDSLLIRQLRDIRVPVVTARTPIDHTLKYTSCVWIGRYDVTYEVAGGVNWPKIVYCVGADGVKYKQLFKGEGDDDLRQDAVMEQVFDIVHVVLQRDRETRRRNLSIRRYKTSIDPHPSYRPGDIAPAEFASKMGKMRDDNPKNPALDNNLIALFKELKKRYKPVMRHFFTEKHKTPMSCVATTSIVGHILGLGDRHVSNIIMDNRTGEVVHIDLGIAFEQGKLLHVPERVPFRMTADMVDGMGTAGTQGVFQRCAEETLRVLRDDSEAILTILEVFKYDPLHSWTANESKIKRAQGPHAPEPVKRDASRSVIGLDMSSGAVDEAADRALTAVTRKLDKSLSVEYTVNDLLAEATDPANLALMFHGWGANN</sequence>
<evidence type="ECO:0000313" key="1">
    <source>
        <dbReference type="EMBL" id="KAI0063978.1"/>
    </source>
</evidence>
<evidence type="ECO:0000313" key="2">
    <source>
        <dbReference type="Proteomes" id="UP000814140"/>
    </source>
</evidence>
<gene>
    <name evidence="1" type="ORF">BV25DRAFT_1837166</name>
</gene>
<reference evidence="1" key="1">
    <citation type="submission" date="2021-03" db="EMBL/GenBank/DDBJ databases">
        <authorList>
            <consortium name="DOE Joint Genome Institute"/>
            <person name="Ahrendt S."/>
            <person name="Looney B.P."/>
            <person name="Miyauchi S."/>
            <person name="Morin E."/>
            <person name="Drula E."/>
            <person name="Courty P.E."/>
            <person name="Chicoki N."/>
            <person name="Fauchery L."/>
            <person name="Kohler A."/>
            <person name="Kuo A."/>
            <person name="Labutti K."/>
            <person name="Pangilinan J."/>
            <person name="Lipzen A."/>
            <person name="Riley R."/>
            <person name="Andreopoulos W."/>
            <person name="He G."/>
            <person name="Johnson J."/>
            <person name="Barry K.W."/>
            <person name="Grigoriev I.V."/>
            <person name="Nagy L."/>
            <person name="Hibbett D."/>
            <person name="Henrissat B."/>
            <person name="Matheny P.B."/>
            <person name="Labbe J."/>
            <person name="Martin F."/>
        </authorList>
    </citation>
    <scope>NUCLEOTIDE SEQUENCE</scope>
    <source>
        <strain evidence="1">HHB10654</strain>
    </source>
</reference>
<comment type="caution">
    <text evidence="1">The sequence shown here is derived from an EMBL/GenBank/DDBJ whole genome shotgun (WGS) entry which is preliminary data.</text>
</comment>
<organism evidence="1 2">
    <name type="scientific">Artomyces pyxidatus</name>
    <dbReference type="NCBI Taxonomy" id="48021"/>
    <lineage>
        <taxon>Eukaryota</taxon>
        <taxon>Fungi</taxon>
        <taxon>Dikarya</taxon>
        <taxon>Basidiomycota</taxon>
        <taxon>Agaricomycotina</taxon>
        <taxon>Agaricomycetes</taxon>
        <taxon>Russulales</taxon>
        <taxon>Auriscalpiaceae</taxon>
        <taxon>Artomyces</taxon>
    </lineage>
</organism>
<dbReference type="EMBL" id="MU277200">
    <property type="protein sequence ID" value="KAI0063978.1"/>
    <property type="molecule type" value="Genomic_DNA"/>
</dbReference>
<keyword evidence="2" id="KW-1185">Reference proteome</keyword>